<dbReference type="Proteomes" id="UP000265520">
    <property type="component" value="Unassembled WGS sequence"/>
</dbReference>
<dbReference type="EMBL" id="LXQA010080688">
    <property type="protein sequence ID" value="MCI11578.1"/>
    <property type="molecule type" value="Genomic_DNA"/>
</dbReference>
<evidence type="ECO:0000313" key="2">
    <source>
        <dbReference type="EMBL" id="MCI11578.1"/>
    </source>
</evidence>
<proteinExistence type="predicted"/>
<keyword evidence="1" id="KW-0812">Transmembrane</keyword>
<evidence type="ECO:0000256" key="1">
    <source>
        <dbReference type="SAM" id="Phobius"/>
    </source>
</evidence>
<comment type="caution">
    <text evidence="2">The sequence shown here is derived from an EMBL/GenBank/DDBJ whole genome shotgun (WGS) entry which is preliminary data.</text>
</comment>
<dbReference type="AlphaFoldDB" id="A0A392PHN9"/>
<organism evidence="2 3">
    <name type="scientific">Trifolium medium</name>
    <dbReference type="NCBI Taxonomy" id="97028"/>
    <lineage>
        <taxon>Eukaryota</taxon>
        <taxon>Viridiplantae</taxon>
        <taxon>Streptophyta</taxon>
        <taxon>Embryophyta</taxon>
        <taxon>Tracheophyta</taxon>
        <taxon>Spermatophyta</taxon>
        <taxon>Magnoliopsida</taxon>
        <taxon>eudicotyledons</taxon>
        <taxon>Gunneridae</taxon>
        <taxon>Pentapetalae</taxon>
        <taxon>rosids</taxon>
        <taxon>fabids</taxon>
        <taxon>Fabales</taxon>
        <taxon>Fabaceae</taxon>
        <taxon>Papilionoideae</taxon>
        <taxon>50 kb inversion clade</taxon>
        <taxon>NPAAA clade</taxon>
        <taxon>Hologalegina</taxon>
        <taxon>IRL clade</taxon>
        <taxon>Trifolieae</taxon>
        <taxon>Trifolium</taxon>
    </lineage>
</organism>
<sequence>MVVEGISKPAAYMEYVEKGRTSRLVADYLEMLRVALSKVSIPILVAMILMVLRCEVYFML</sequence>
<keyword evidence="1" id="KW-1133">Transmembrane helix</keyword>
<keyword evidence="1" id="KW-0472">Membrane</keyword>
<accession>A0A392PHN9</accession>
<feature type="transmembrane region" description="Helical" evidence="1">
    <location>
        <begin position="39"/>
        <end position="58"/>
    </location>
</feature>
<name>A0A392PHN9_9FABA</name>
<protein>
    <submittedName>
        <fullName evidence="2">Uncharacterized protein</fullName>
    </submittedName>
</protein>
<keyword evidence="3" id="KW-1185">Reference proteome</keyword>
<reference evidence="2 3" key="1">
    <citation type="journal article" date="2018" name="Front. Plant Sci.">
        <title>Red Clover (Trifolium pratense) and Zigzag Clover (T. medium) - A Picture of Genomic Similarities and Differences.</title>
        <authorList>
            <person name="Dluhosova J."/>
            <person name="Istvanek J."/>
            <person name="Nedelnik J."/>
            <person name="Repkova J."/>
        </authorList>
    </citation>
    <scope>NUCLEOTIDE SEQUENCE [LARGE SCALE GENOMIC DNA]</scope>
    <source>
        <strain evidence="3">cv. 10/8</strain>
        <tissue evidence="2">Leaf</tissue>
    </source>
</reference>
<evidence type="ECO:0000313" key="3">
    <source>
        <dbReference type="Proteomes" id="UP000265520"/>
    </source>
</evidence>